<evidence type="ECO:0000259" key="20">
    <source>
        <dbReference type="PROSITE" id="PS51194"/>
    </source>
</evidence>
<evidence type="ECO:0000256" key="6">
    <source>
        <dbReference type="ARBA" id="ARBA00022806"/>
    </source>
</evidence>
<dbReference type="GO" id="GO:0005524">
    <property type="term" value="F:ATP binding"/>
    <property type="evidence" value="ECO:0007669"/>
    <property type="project" value="UniProtKB-KW"/>
</dbReference>
<dbReference type="InterPro" id="IPR014001">
    <property type="entry name" value="Helicase_ATP-bd"/>
</dbReference>
<comment type="catalytic activity">
    <reaction evidence="11">
        <text>ATP + H2O = ADP + phosphate + H(+)</text>
        <dbReference type="Rhea" id="RHEA:13065"/>
        <dbReference type="ChEBI" id="CHEBI:15377"/>
        <dbReference type="ChEBI" id="CHEBI:15378"/>
        <dbReference type="ChEBI" id="CHEBI:30616"/>
        <dbReference type="ChEBI" id="CHEBI:43474"/>
        <dbReference type="ChEBI" id="CHEBI:456216"/>
        <dbReference type="EC" id="3.6.4.13"/>
    </reaction>
</comment>
<dbReference type="PROSITE" id="PS51195">
    <property type="entry name" value="Q_MOTIF"/>
    <property type="match status" value="1"/>
</dbReference>
<dbReference type="PROSITE" id="PS51194">
    <property type="entry name" value="HELICASE_CTER"/>
    <property type="match status" value="1"/>
</dbReference>
<feature type="region of interest" description="Disordered" evidence="18">
    <location>
        <begin position="1"/>
        <end position="121"/>
    </location>
</feature>
<dbReference type="InterPro" id="IPR014014">
    <property type="entry name" value="RNA_helicase_DEAD_Q_motif"/>
</dbReference>
<dbReference type="GO" id="GO:0000398">
    <property type="term" value="P:mRNA splicing, via spliceosome"/>
    <property type="evidence" value="ECO:0007669"/>
    <property type="project" value="UniProtKB-ARBA"/>
</dbReference>
<evidence type="ECO:0000256" key="1">
    <source>
        <dbReference type="ARBA" id="ARBA00004123"/>
    </source>
</evidence>
<comment type="subunit">
    <text evidence="13">The phosphorylated form (by SRPK2) is a component of the U4/U6-U5 tri-snRNP complex composed of the U4, U6 and U5 snRNAs and at least PRPF3, PRPF4, PRPF6, PRPF8, PRPF31, SNRNP200, TXNL4A, WDR57, SNRNP40, DDX23, CD2BP2, PPIH, SNU13, EFTUD2, SART1 and USP39. Identified in the spliceosome C complex. Interacts with ERBB4. Interacts with ERCC6.</text>
</comment>
<keyword evidence="9" id="KW-0539">Nucleus</keyword>
<dbReference type="Pfam" id="PF25430">
    <property type="entry name" value="DDX23"/>
    <property type="match status" value="1"/>
</dbReference>
<dbReference type="Gene3D" id="3.40.50.300">
    <property type="entry name" value="P-loop containing nucleotide triphosphate hydrolases"/>
    <property type="match status" value="2"/>
</dbReference>
<dbReference type="PROSITE" id="PS00039">
    <property type="entry name" value="DEAD_ATP_HELICASE"/>
    <property type="match status" value="1"/>
</dbReference>
<feature type="domain" description="DEAD-box RNA helicase Q" evidence="21">
    <location>
        <begin position="265"/>
        <end position="293"/>
    </location>
</feature>
<evidence type="ECO:0000256" key="11">
    <source>
        <dbReference type="ARBA" id="ARBA00047984"/>
    </source>
</evidence>
<evidence type="ECO:0000313" key="24">
    <source>
        <dbReference type="Proteomes" id="UP000677228"/>
    </source>
</evidence>
<dbReference type="GO" id="GO:0016787">
    <property type="term" value="F:hydrolase activity"/>
    <property type="evidence" value="ECO:0007669"/>
    <property type="project" value="UniProtKB-KW"/>
</dbReference>
<dbReference type="FunFam" id="3.40.50.300:FF:000322">
    <property type="entry name" value="probable ATP-dependent RNA helicase DDX23"/>
    <property type="match status" value="1"/>
</dbReference>
<feature type="domain" description="Helicase ATP-binding" evidence="19">
    <location>
        <begin position="296"/>
        <end position="500"/>
    </location>
</feature>
<evidence type="ECO:0000256" key="8">
    <source>
        <dbReference type="ARBA" id="ARBA00023187"/>
    </source>
</evidence>
<feature type="compositionally biased region" description="Basic and acidic residues" evidence="18">
    <location>
        <begin position="8"/>
        <end position="38"/>
    </location>
</feature>
<evidence type="ECO:0000259" key="19">
    <source>
        <dbReference type="PROSITE" id="PS51192"/>
    </source>
</evidence>
<keyword evidence="6 17" id="KW-0347">Helicase</keyword>
<dbReference type="Pfam" id="PF00271">
    <property type="entry name" value="Helicase_C"/>
    <property type="match status" value="1"/>
</dbReference>
<dbReference type="FunFam" id="3.40.50.300:FF:000520">
    <property type="entry name" value="probable ATP-dependent RNA helicase DDX23"/>
    <property type="match status" value="1"/>
</dbReference>
<comment type="caution">
    <text evidence="22">The sequence shown here is derived from an EMBL/GenBank/DDBJ whole genome shotgun (WGS) entry which is preliminary data.</text>
</comment>
<feature type="compositionally biased region" description="Basic and acidic residues" evidence="18">
    <location>
        <begin position="47"/>
        <end position="89"/>
    </location>
</feature>
<keyword evidence="3" id="KW-0507">mRNA processing</keyword>
<dbReference type="InterPro" id="IPR000629">
    <property type="entry name" value="RNA-helicase_DEAD-box_CS"/>
</dbReference>
<dbReference type="CDD" id="cd18787">
    <property type="entry name" value="SF2_C_DEAD"/>
    <property type="match status" value="1"/>
</dbReference>
<dbReference type="CDD" id="cd17945">
    <property type="entry name" value="DEADc_DDX23"/>
    <property type="match status" value="1"/>
</dbReference>
<dbReference type="GO" id="GO:0003676">
    <property type="term" value="F:nucleic acid binding"/>
    <property type="evidence" value="ECO:0007669"/>
    <property type="project" value="InterPro"/>
</dbReference>
<evidence type="ECO:0000256" key="9">
    <source>
        <dbReference type="ARBA" id="ARBA00023242"/>
    </source>
</evidence>
<dbReference type="InterPro" id="IPR027417">
    <property type="entry name" value="P-loop_NTPase"/>
</dbReference>
<keyword evidence="4 17" id="KW-0547">Nucleotide-binding</keyword>
<evidence type="ECO:0000313" key="23">
    <source>
        <dbReference type="EMBL" id="CAF3965504.1"/>
    </source>
</evidence>
<dbReference type="Proteomes" id="UP000677228">
    <property type="component" value="Unassembled WGS sequence"/>
</dbReference>
<evidence type="ECO:0000256" key="16">
    <source>
        <dbReference type="PROSITE-ProRule" id="PRU00552"/>
    </source>
</evidence>
<dbReference type="SMART" id="SM00487">
    <property type="entry name" value="DEXDc"/>
    <property type="match status" value="1"/>
</dbReference>
<dbReference type="EMBL" id="CAJNOK010012064">
    <property type="protein sequence ID" value="CAF1155012.1"/>
    <property type="molecule type" value="Genomic_DNA"/>
</dbReference>
<evidence type="ECO:0000256" key="3">
    <source>
        <dbReference type="ARBA" id="ARBA00022664"/>
    </source>
</evidence>
<keyword evidence="7 17" id="KW-0067">ATP-binding</keyword>
<evidence type="ECO:0000256" key="13">
    <source>
        <dbReference type="ARBA" id="ARBA00062365"/>
    </source>
</evidence>
<feature type="domain" description="Helicase C-terminal" evidence="20">
    <location>
        <begin position="524"/>
        <end position="672"/>
    </location>
</feature>
<gene>
    <name evidence="22" type="ORF">OVA965_LOCUS21798</name>
    <name evidence="23" type="ORF">TMI583_LOCUS22507</name>
</gene>
<evidence type="ECO:0000256" key="10">
    <source>
        <dbReference type="ARBA" id="ARBA00037954"/>
    </source>
</evidence>
<dbReference type="InterPro" id="IPR057479">
    <property type="entry name" value="PRP28/DDX23-like_helical"/>
</dbReference>
<sequence length="694" mass="79620">MVNFEPKFLTKEERQAEAMKRRQEEVDKIRKHNDDLRRNSQNFINKIETDRHDAEIRQRDRERERNAQRHQEREGAEPDRERNDRDKGRRGGGGDSDNHTSSSMSSSTSVSTKEVDRNREEEAVKERYLGIVKKKRKIRRLNDRKFVFDWDVAENTAVDYNPIYKEKHQMQFFGRGQIAGIDIKHQKRQQSMFYGELLNIRRTQAEKDREVERLKEVEDKEQKVRYDERHWTDKTLQQMTERDWRIFKEDYNITTKGGNIPPPLRTWSEAILQKEVLEVIESAGYKEPTPIQRQAIPIGLQNRDVIGIAETGSGKTAAFLIPLLVWIQSLPKIERCDNPDAGPYALILAPTRELAQQTQEEALKFGKPLGIRVVSVIGGLSREAQGFELNKGCEIVIGTPGRLIDVLENSYLVLQQCTYIVMDEADRMIDMGFETDVKRILDFLPVTNQKPDTEDAEDSNMIMKDFLSRHKYRQTVMFTATMSPAVERLARTYLRRPAAVYIGSIGKPTERTEQRIIMCSENDKRNKLLEILESGIDPPIIIFVNKKKAVDILAKSLVKKGYSACSLHGGKGQESRDLSLAQLKGGQKDILVATDVAGRGIDIKDVSMVINYDMAKDMEAYTHRIGRTGRAGKTGIAVTFLTKEDSGLFYELKQVIMESPVSQCPNELLTHPDAQHKPGSVPQKRRKDETLFVN</sequence>
<name>A0A8S2E7S0_9BILA</name>
<comment type="function">
    <text evidence="12">Involved in pre-mRNA splicing and its phosphorylated form (by SRPK2) is required for spliceosomal B complex formation. Independently of its spliceosome formation function, required for the suppression of incorrect R-loops formed during transcription; R-loops are composed of a DNA:RNA hybrid and the associated non-template single-stranded DNA.</text>
</comment>
<proteinExistence type="inferred from homology"/>
<dbReference type="GO" id="GO:0005634">
    <property type="term" value="C:nucleus"/>
    <property type="evidence" value="ECO:0007669"/>
    <property type="project" value="UniProtKB-SubCell"/>
</dbReference>
<dbReference type="SUPFAM" id="SSF52540">
    <property type="entry name" value="P-loop containing nucleoside triphosphate hydrolases"/>
    <property type="match status" value="1"/>
</dbReference>
<dbReference type="Pfam" id="PF00270">
    <property type="entry name" value="DEAD"/>
    <property type="match status" value="1"/>
</dbReference>
<dbReference type="EC" id="3.6.4.13" evidence="2"/>
<keyword evidence="5 17" id="KW-0378">Hydrolase</keyword>
<dbReference type="Proteomes" id="UP000682733">
    <property type="component" value="Unassembled WGS sequence"/>
</dbReference>
<evidence type="ECO:0000259" key="21">
    <source>
        <dbReference type="PROSITE" id="PS51195"/>
    </source>
</evidence>
<evidence type="ECO:0000256" key="14">
    <source>
        <dbReference type="ARBA" id="ARBA00072905"/>
    </source>
</evidence>
<evidence type="ECO:0000256" key="5">
    <source>
        <dbReference type="ARBA" id="ARBA00022801"/>
    </source>
</evidence>
<feature type="compositionally biased region" description="Low complexity" evidence="18">
    <location>
        <begin position="100"/>
        <end position="112"/>
    </location>
</feature>
<dbReference type="AlphaFoldDB" id="A0A8S2E7S0"/>
<evidence type="ECO:0000256" key="18">
    <source>
        <dbReference type="SAM" id="MobiDB-lite"/>
    </source>
</evidence>
<evidence type="ECO:0000313" key="22">
    <source>
        <dbReference type="EMBL" id="CAF1155012.1"/>
    </source>
</evidence>
<dbReference type="PROSITE" id="PS51192">
    <property type="entry name" value="HELICASE_ATP_BIND_1"/>
    <property type="match status" value="1"/>
</dbReference>
<dbReference type="InterPro" id="IPR001650">
    <property type="entry name" value="Helicase_C-like"/>
</dbReference>
<evidence type="ECO:0000256" key="15">
    <source>
        <dbReference type="ARBA" id="ARBA00075448"/>
    </source>
</evidence>
<evidence type="ECO:0000256" key="12">
    <source>
        <dbReference type="ARBA" id="ARBA00055288"/>
    </source>
</evidence>
<accession>A0A8S2E7S0</accession>
<keyword evidence="8" id="KW-0508">mRNA splicing</keyword>
<evidence type="ECO:0000256" key="4">
    <source>
        <dbReference type="ARBA" id="ARBA00022741"/>
    </source>
</evidence>
<protein>
    <recommendedName>
        <fullName evidence="14">Probable ATP-dependent RNA helicase DDX23</fullName>
        <ecNumber evidence="2">3.6.4.13</ecNumber>
    </recommendedName>
    <alternativeName>
        <fullName evidence="15">DEAD box protein 23</fullName>
    </alternativeName>
</protein>
<organism evidence="22 24">
    <name type="scientific">Didymodactylos carnosus</name>
    <dbReference type="NCBI Taxonomy" id="1234261"/>
    <lineage>
        <taxon>Eukaryota</taxon>
        <taxon>Metazoa</taxon>
        <taxon>Spiralia</taxon>
        <taxon>Gnathifera</taxon>
        <taxon>Rotifera</taxon>
        <taxon>Eurotatoria</taxon>
        <taxon>Bdelloidea</taxon>
        <taxon>Philodinida</taxon>
        <taxon>Philodinidae</taxon>
        <taxon>Didymodactylos</taxon>
    </lineage>
</organism>
<dbReference type="PANTHER" id="PTHR47958">
    <property type="entry name" value="ATP-DEPENDENT RNA HELICASE DBP3"/>
    <property type="match status" value="1"/>
</dbReference>
<evidence type="ECO:0000256" key="17">
    <source>
        <dbReference type="RuleBase" id="RU000492"/>
    </source>
</evidence>
<comment type="similarity">
    <text evidence="10">Belongs to the DEAD box helicase family. DDX23/PRP28 subfamily.</text>
</comment>
<dbReference type="EMBL" id="CAJOBA010032990">
    <property type="protein sequence ID" value="CAF3965504.1"/>
    <property type="molecule type" value="Genomic_DNA"/>
</dbReference>
<dbReference type="InterPro" id="IPR011545">
    <property type="entry name" value="DEAD/DEAH_box_helicase_dom"/>
</dbReference>
<evidence type="ECO:0000256" key="7">
    <source>
        <dbReference type="ARBA" id="ARBA00022840"/>
    </source>
</evidence>
<comment type="subcellular location">
    <subcellularLocation>
        <location evidence="1">Nucleus</location>
    </subcellularLocation>
</comment>
<reference evidence="22" key="1">
    <citation type="submission" date="2021-02" db="EMBL/GenBank/DDBJ databases">
        <authorList>
            <person name="Nowell W R."/>
        </authorList>
    </citation>
    <scope>NUCLEOTIDE SEQUENCE</scope>
</reference>
<feature type="region of interest" description="Disordered" evidence="18">
    <location>
        <begin position="670"/>
        <end position="694"/>
    </location>
</feature>
<evidence type="ECO:0000256" key="2">
    <source>
        <dbReference type="ARBA" id="ARBA00012552"/>
    </source>
</evidence>
<dbReference type="SMART" id="SM00490">
    <property type="entry name" value="HELICc"/>
    <property type="match status" value="1"/>
</dbReference>
<feature type="short sequence motif" description="Q motif" evidence="16">
    <location>
        <begin position="265"/>
        <end position="293"/>
    </location>
</feature>
<dbReference type="GO" id="GO:0003724">
    <property type="term" value="F:RNA helicase activity"/>
    <property type="evidence" value="ECO:0007669"/>
    <property type="project" value="UniProtKB-EC"/>
</dbReference>